<proteinExistence type="predicted"/>
<evidence type="ECO:0000313" key="2">
    <source>
        <dbReference type="Proteomes" id="UP000265768"/>
    </source>
</evidence>
<dbReference type="OrthoDB" id="8640486at2"/>
<gene>
    <name evidence="1" type="ORF">D5H75_24205</name>
</gene>
<dbReference type="Gene3D" id="3.90.226.10">
    <property type="entry name" value="2-enoyl-CoA Hydratase, Chain A, domain 1"/>
    <property type="match status" value="1"/>
</dbReference>
<dbReference type="Pfam" id="PF00378">
    <property type="entry name" value="ECH_1"/>
    <property type="match status" value="1"/>
</dbReference>
<comment type="caution">
    <text evidence="1">The sequence shown here is derived from an EMBL/GenBank/DDBJ whole genome shotgun (WGS) entry which is preliminary data.</text>
</comment>
<dbReference type="EMBL" id="QZEY01000010">
    <property type="protein sequence ID" value="RJL30161.1"/>
    <property type="molecule type" value="Genomic_DNA"/>
</dbReference>
<dbReference type="SUPFAM" id="SSF52096">
    <property type="entry name" value="ClpP/crotonase"/>
    <property type="match status" value="1"/>
</dbReference>
<accession>A0A3A4AMG9</accession>
<organism evidence="1 2">
    <name type="scientific">Bailinhaonella thermotolerans</name>
    <dbReference type="NCBI Taxonomy" id="1070861"/>
    <lineage>
        <taxon>Bacteria</taxon>
        <taxon>Bacillati</taxon>
        <taxon>Actinomycetota</taxon>
        <taxon>Actinomycetes</taxon>
        <taxon>Streptosporangiales</taxon>
        <taxon>Streptosporangiaceae</taxon>
        <taxon>Bailinhaonella</taxon>
    </lineage>
</organism>
<dbReference type="CDD" id="cd06558">
    <property type="entry name" value="crotonase-like"/>
    <property type="match status" value="1"/>
</dbReference>
<dbReference type="Proteomes" id="UP000265768">
    <property type="component" value="Unassembled WGS sequence"/>
</dbReference>
<dbReference type="GO" id="GO:0006635">
    <property type="term" value="P:fatty acid beta-oxidation"/>
    <property type="evidence" value="ECO:0007669"/>
    <property type="project" value="TreeGrafter"/>
</dbReference>
<dbReference type="InterPro" id="IPR029045">
    <property type="entry name" value="ClpP/crotonase-like_dom_sf"/>
</dbReference>
<dbReference type="PANTHER" id="PTHR11941:SF54">
    <property type="entry name" value="ENOYL-COA HYDRATASE, MITOCHONDRIAL"/>
    <property type="match status" value="1"/>
</dbReference>
<name>A0A3A4AMG9_9ACTN</name>
<keyword evidence="2" id="KW-1185">Reference proteome</keyword>
<dbReference type="GO" id="GO:0016853">
    <property type="term" value="F:isomerase activity"/>
    <property type="evidence" value="ECO:0007669"/>
    <property type="project" value="UniProtKB-KW"/>
</dbReference>
<dbReference type="PANTHER" id="PTHR11941">
    <property type="entry name" value="ENOYL-COA HYDRATASE-RELATED"/>
    <property type="match status" value="1"/>
</dbReference>
<dbReference type="InterPro" id="IPR001753">
    <property type="entry name" value="Enoyl-CoA_hydra/iso"/>
</dbReference>
<dbReference type="AlphaFoldDB" id="A0A3A4AMG9"/>
<keyword evidence="1" id="KW-0413">Isomerase</keyword>
<evidence type="ECO:0000313" key="1">
    <source>
        <dbReference type="EMBL" id="RJL30161.1"/>
    </source>
</evidence>
<protein>
    <submittedName>
        <fullName evidence="1">Enoyl-CoA hydratase/isomerase family protein</fullName>
    </submittedName>
</protein>
<reference evidence="1 2" key="1">
    <citation type="submission" date="2018-09" db="EMBL/GenBank/DDBJ databases">
        <title>YIM 75507 draft genome.</title>
        <authorList>
            <person name="Tang S."/>
            <person name="Feng Y."/>
        </authorList>
    </citation>
    <scope>NUCLEOTIDE SEQUENCE [LARGE SCALE GENOMIC DNA]</scope>
    <source>
        <strain evidence="1 2">YIM 75507</strain>
    </source>
</reference>
<sequence length="247" mass="25687">MAGDVAVVRLAHGKVNALDLELCRAIERVARELDEPGSPVRGVVVTGSGRAFSAGVDLRRVVEGGAAYVAEFLPALSAAFRAVFSLGRPVVAAVNGHAIAGGCVLAAACDHRIMSGGTIGVPELRVGVPFPQAALEILRHALGPVTARRVMLDGVNREPAAALALGLVDELCHPDDLLDRAVTAAAGLAAAIPPDTFRHAKAQLRREIDDRLDGLAEPAVAHLWTTAAADGRIRAFMDRTIGSARRG</sequence>